<dbReference type="EMBL" id="SMYL01000002">
    <property type="protein sequence ID" value="TDK67472.1"/>
    <property type="molecule type" value="Genomic_DNA"/>
</dbReference>
<evidence type="ECO:0000313" key="3">
    <source>
        <dbReference type="Proteomes" id="UP000294829"/>
    </source>
</evidence>
<dbReference type="RefSeq" id="WP_133326756.1">
    <property type="nucleotide sequence ID" value="NZ_SMYL01000002.1"/>
</dbReference>
<gene>
    <name evidence="2" type="primary">mobC</name>
    <name evidence="2" type="ORF">E2I14_06895</name>
</gene>
<dbReference type="InterPro" id="IPR008687">
    <property type="entry name" value="MobC"/>
</dbReference>
<sequence>MEGIKKRPGQSGIEINQEVRKYRFEIRLSKTEHSNLMEKAIQSGENSLAQFARNQLLYSGFIAASEYKTERKEQKAVLLELARIGNNLNQIARALNCDIEPSIEMLEELCRIESELTNLPLKINMKRGA</sequence>
<proteinExistence type="predicted"/>
<name>A0A4R5W4D1_9BURK</name>
<dbReference type="Proteomes" id="UP000294829">
    <property type="component" value="Unassembled WGS sequence"/>
</dbReference>
<dbReference type="OrthoDB" id="9153087at2"/>
<reference evidence="2 3" key="1">
    <citation type="submission" date="2019-03" db="EMBL/GenBank/DDBJ databases">
        <title>Sapientia aquatica gen. nov., sp. nov., isolated from a crater lake.</title>
        <authorList>
            <person name="Felfoldi T."/>
            <person name="Szabo A."/>
            <person name="Toth E."/>
            <person name="Schumann P."/>
            <person name="Keki Z."/>
            <person name="Marialigeti K."/>
            <person name="Mathe I."/>
        </authorList>
    </citation>
    <scope>NUCLEOTIDE SEQUENCE [LARGE SCALE GENOMIC DNA]</scope>
    <source>
        <strain evidence="2 3">SA-152</strain>
    </source>
</reference>
<protein>
    <submittedName>
        <fullName evidence="2">Plasmid mobilization relaxosome protein MobC</fullName>
    </submittedName>
</protein>
<evidence type="ECO:0000259" key="1">
    <source>
        <dbReference type="Pfam" id="PF05713"/>
    </source>
</evidence>
<accession>A0A4R5W4D1</accession>
<organism evidence="2 3">
    <name type="scientific">Sapientia aquatica</name>
    <dbReference type="NCBI Taxonomy" id="1549640"/>
    <lineage>
        <taxon>Bacteria</taxon>
        <taxon>Pseudomonadati</taxon>
        <taxon>Pseudomonadota</taxon>
        <taxon>Betaproteobacteria</taxon>
        <taxon>Burkholderiales</taxon>
        <taxon>Oxalobacteraceae</taxon>
        <taxon>Sapientia</taxon>
    </lineage>
</organism>
<feature type="domain" description="Bacterial mobilisation" evidence="1">
    <location>
        <begin position="79"/>
        <end position="117"/>
    </location>
</feature>
<keyword evidence="3" id="KW-1185">Reference proteome</keyword>
<dbReference type="Pfam" id="PF05713">
    <property type="entry name" value="MobC"/>
    <property type="match status" value="1"/>
</dbReference>
<evidence type="ECO:0000313" key="2">
    <source>
        <dbReference type="EMBL" id="TDK67472.1"/>
    </source>
</evidence>
<dbReference type="AlphaFoldDB" id="A0A4R5W4D1"/>
<comment type="caution">
    <text evidence="2">The sequence shown here is derived from an EMBL/GenBank/DDBJ whole genome shotgun (WGS) entry which is preliminary data.</text>
</comment>